<dbReference type="FunFam" id="3.30.160.60:FF:000290">
    <property type="entry name" value="Zinc finger protein 697 isoform X1"/>
    <property type="match status" value="1"/>
</dbReference>
<dbReference type="SMART" id="SM00225">
    <property type="entry name" value="BTB"/>
    <property type="match status" value="1"/>
</dbReference>
<dbReference type="SUPFAM" id="SSF54695">
    <property type="entry name" value="POZ domain"/>
    <property type="match status" value="1"/>
</dbReference>
<feature type="domain" description="C2H2-type" evidence="12">
    <location>
        <begin position="410"/>
        <end position="437"/>
    </location>
</feature>
<evidence type="ECO:0000256" key="5">
    <source>
        <dbReference type="ARBA" id="ARBA00022833"/>
    </source>
</evidence>
<evidence type="ECO:0000259" key="12">
    <source>
        <dbReference type="PROSITE" id="PS50157"/>
    </source>
</evidence>
<sequence length="510" mass="56592">MGSEHYCLRWNNHQSNLLGVFSQLLRDESLVDVTLACSEGHSIRAHKVVLSACSSYFQTLFVDHPSRHPIVILKDVRFAELRTLIDFMYKGEVNVEYCQLSALLKTAESLKVKGLAEMTRDYKQEPEQTEPKELVGRRPASSGLQPVHNQLPRPATPLEDMDGGQNSPASSVQNLRVCKSPSERERERDRDRDSLSGKRPPSAEDTSSAECGPSDLVIHNNSTTVSVTGTGSGSVCLPQPPLRTEVSNPTAVICHRPSSPLNCEPLPGPSNMPPVQQVPLSLKKEVDWGGGEEKNSGETSSDYSRHPHDSDQAREGSPRLFPCMYCGNSFPHQSKLTRHILSHSLETLKYREQRPHQSQVAMQEQVPFIDFSSRIPAPPHDPPDPTDQPPTTPMDLDLGDAGIGGSGGVVLCKFCGKSFPDVSSLITHLPVHTGDRPFKCEFCGKAFKLRHHMKDHCRVHTGERPFRCGLCGKTFSRSTILKAHEKTHYPKYVRKFLSPTSLDTEESDTH</sequence>
<keyword evidence="2" id="KW-0479">Metal-binding</keyword>
<keyword evidence="6" id="KW-0805">Transcription regulation</keyword>
<evidence type="ECO:0000256" key="4">
    <source>
        <dbReference type="ARBA" id="ARBA00022771"/>
    </source>
</evidence>
<feature type="compositionally biased region" description="Basic and acidic residues" evidence="10">
    <location>
        <begin position="181"/>
        <end position="196"/>
    </location>
</feature>
<dbReference type="GO" id="GO:0042051">
    <property type="term" value="P:compound eye photoreceptor development"/>
    <property type="evidence" value="ECO:0007669"/>
    <property type="project" value="UniProtKB-ARBA"/>
</dbReference>
<accession>A0A9P0FGP7</accession>
<dbReference type="GO" id="GO:0008270">
    <property type="term" value="F:zinc ion binding"/>
    <property type="evidence" value="ECO:0007669"/>
    <property type="project" value="UniProtKB-KW"/>
</dbReference>
<feature type="domain" description="C2H2-type" evidence="12">
    <location>
        <begin position="321"/>
        <end position="348"/>
    </location>
</feature>
<dbReference type="PROSITE" id="PS00028">
    <property type="entry name" value="ZINC_FINGER_C2H2_1"/>
    <property type="match status" value="4"/>
</dbReference>
<dbReference type="Proteomes" id="UP001154078">
    <property type="component" value="Chromosome 3"/>
</dbReference>
<dbReference type="InterPro" id="IPR013087">
    <property type="entry name" value="Znf_C2H2_type"/>
</dbReference>
<proteinExistence type="predicted"/>
<dbReference type="SMART" id="SM00355">
    <property type="entry name" value="ZnF_C2H2"/>
    <property type="match status" value="4"/>
</dbReference>
<dbReference type="GO" id="GO:0045466">
    <property type="term" value="P:R7 cell differentiation"/>
    <property type="evidence" value="ECO:0007669"/>
    <property type="project" value="UniProtKB-ARBA"/>
</dbReference>
<dbReference type="GO" id="GO:0006357">
    <property type="term" value="P:regulation of transcription by RNA polymerase II"/>
    <property type="evidence" value="ECO:0007669"/>
    <property type="project" value="TreeGrafter"/>
</dbReference>
<feature type="region of interest" description="Disordered" evidence="10">
    <location>
        <begin position="121"/>
        <end position="233"/>
    </location>
</feature>
<evidence type="ECO:0000256" key="2">
    <source>
        <dbReference type="ARBA" id="ARBA00022723"/>
    </source>
</evidence>
<evidence type="ECO:0000256" key="3">
    <source>
        <dbReference type="ARBA" id="ARBA00022737"/>
    </source>
</evidence>
<evidence type="ECO:0000313" key="13">
    <source>
        <dbReference type="EMBL" id="CAH0553880.1"/>
    </source>
</evidence>
<feature type="region of interest" description="Disordered" evidence="10">
    <location>
        <begin position="372"/>
        <end position="396"/>
    </location>
</feature>
<dbReference type="PROSITE" id="PS50097">
    <property type="entry name" value="BTB"/>
    <property type="match status" value="1"/>
</dbReference>
<dbReference type="PANTHER" id="PTHR23110:SF104">
    <property type="entry name" value="MATERNAL GENE REQUIRED FOR MEIOSIS, ISOFORM H"/>
    <property type="match status" value="1"/>
</dbReference>
<feature type="compositionally biased region" description="Basic and acidic residues" evidence="10">
    <location>
        <begin position="287"/>
        <end position="296"/>
    </location>
</feature>
<feature type="compositionally biased region" description="Basic and acidic residues" evidence="10">
    <location>
        <begin position="121"/>
        <end position="136"/>
    </location>
</feature>
<dbReference type="FunFam" id="3.30.160.60:FF:000096">
    <property type="entry name" value="Zinc finger and BTB domain-containing protein 18 isoform 1"/>
    <property type="match status" value="1"/>
</dbReference>
<name>A0A9P0FGP7_BRAAE</name>
<keyword evidence="4 9" id="KW-0863">Zinc-finger</keyword>
<dbReference type="InterPro" id="IPR051095">
    <property type="entry name" value="Dros_DevTransReg"/>
</dbReference>
<protein>
    <submittedName>
        <fullName evidence="13">Uncharacterized protein</fullName>
    </submittedName>
</protein>
<keyword evidence="8" id="KW-0539">Nucleus</keyword>
<feature type="domain" description="C2H2-type" evidence="12">
    <location>
        <begin position="466"/>
        <end position="488"/>
    </location>
</feature>
<gene>
    <name evidence="13" type="ORF">MELIAE_LOCUS5770</name>
</gene>
<keyword evidence="14" id="KW-1185">Reference proteome</keyword>
<feature type="domain" description="BTB" evidence="11">
    <location>
        <begin position="31"/>
        <end position="97"/>
    </location>
</feature>
<evidence type="ECO:0000259" key="11">
    <source>
        <dbReference type="PROSITE" id="PS50097"/>
    </source>
</evidence>
<feature type="compositionally biased region" description="Pro residues" evidence="10">
    <location>
        <begin position="376"/>
        <end position="392"/>
    </location>
</feature>
<evidence type="ECO:0000256" key="8">
    <source>
        <dbReference type="ARBA" id="ARBA00023242"/>
    </source>
</evidence>
<dbReference type="GO" id="GO:0048477">
    <property type="term" value="P:oogenesis"/>
    <property type="evidence" value="ECO:0007669"/>
    <property type="project" value="UniProtKB-ARBA"/>
</dbReference>
<keyword evidence="7" id="KW-0804">Transcription</keyword>
<dbReference type="AlphaFoldDB" id="A0A9P0FGP7"/>
<dbReference type="PROSITE" id="PS50157">
    <property type="entry name" value="ZINC_FINGER_C2H2_2"/>
    <property type="match status" value="4"/>
</dbReference>
<evidence type="ECO:0000256" key="1">
    <source>
        <dbReference type="ARBA" id="ARBA00004123"/>
    </source>
</evidence>
<dbReference type="Gene3D" id="3.30.160.60">
    <property type="entry name" value="Classic Zinc Finger"/>
    <property type="match status" value="4"/>
</dbReference>
<evidence type="ECO:0000256" key="7">
    <source>
        <dbReference type="ARBA" id="ARBA00023163"/>
    </source>
</evidence>
<dbReference type="Pfam" id="PF00096">
    <property type="entry name" value="zf-C2H2"/>
    <property type="match status" value="2"/>
</dbReference>
<dbReference type="SUPFAM" id="SSF57667">
    <property type="entry name" value="beta-beta-alpha zinc fingers"/>
    <property type="match status" value="2"/>
</dbReference>
<dbReference type="EMBL" id="OV121134">
    <property type="protein sequence ID" value="CAH0553880.1"/>
    <property type="molecule type" value="Genomic_DNA"/>
</dbReference>
<dbReference type="GO" id="GO:0061061">
    <property type="term" value="P:muscle structure development"/>
    <property type="evidence" value="ECO:0007669"/>
    <property type="project" value="UniProtKB-ARBA"/>
</dbReference>
<evidence type="ECO:0000256" key="10">
    <source>
        <dbReference type="SAM" id="MobiDB-lite"/>
    </source>
</evidence>
<feature type="domain" description="C2H2-type" evidence="12">
    <location>
        <begin position="438"/>
        <end position="465"/>
    </location>
</feature>
<dbReference type="InterPro" id="IPR011333">
    <property type="entry name" value="SKP1/BTB/POZ_sf"/>
</dbReference>
<organism evidence="13 14">
    <name type="scientific">Brassicogethes aeneus</name>
    <name type="common">Rape pollen beetle</name>
    <name type="synonym">Meligethes aeneus</name>
    <dbReference type="NCBI Taxonomy" id="1431903"/>
    <lineage>
        <taxon>Eukaryota</taxon>
        <taxon>Metazoa</taxon>
        <taxon>Ecdysozoa</taxon>
        <taxon>Arthropoda</taxon>
        <taxon>Hexapoda</taxon>
        <taxon>Insecta</taxon>
        <taxon>Pterygota</taxon>
        <taxon>Neoptera</taxon>
        <taxon>Endopterygota</taxon>
        <taxon>Coleoptera</taxon>
        <taxon>Polyphaga</taxon>
        <taxon>Cucujiformia</taxon>
        <taxon>Nitidulidae</taxon>
        <taxon>Meligethinae</taxon>
        <taxon>Brassicogethes</taxon>
    </lineage>
</organism>
<dbReference type="FunFam" id="3.30.710.10:FF:000091">
    <property type="entry name" value="Lola, isoform F"/>
    <property type="match status" value="1"/>
</dbReference>
<feature type="compositionally biased region" description="Low complexity" evidence="10">
    <location>
        <begin position="222"/>
        <end position="233"/>
    </location>
</feature>
<dbReference type="InterPro" id="IPR036236">
    <property type="entry name" value="Znf_C2H2_sf"/>
</dbReference>
<keyword evidence="5" id="KW-0862">Zinc</keyword>
<dbReference type="FunFam" id="3.30.160.60:FF:000145">
    <property type="entry name" value="Zinc finger protein 574"/>
    <property type="match status" value="1"/>
</dbReference>
<evidence type="ECO:0000256" key="6">
    <source>
        <dbReference type="ARBA" id="ARBA00023015"/>
    </source>
</evidence>
<dbReference type="PANTHER" id="PTHR23110">
    <property type="entry name" value="BTB DOMAIN TRANSCRIPTION FACTOR"/>
    <property type="match status" value="1"/>
</dbReference>
<keyword evidence="3" id="KW-0677">Repeat</keyword>
<dbReference type="CDD" id="cd18315">
    <property type="entry name" value="BTB_POZ_BAB-like"/>
    <property type="match status" value="1"/>
</dbReference>
<dbReference type="InterPro" id="IPR000210">
    <property type="entry name" value="BTB/POZ_dom"/>
</dbReference>
<evidence type="ECO:0000313" key="14">
    <source>
        <dbReference type="Proteomes" id="UP001154078"/>
    </source>
</evidence>
<reference evidence="13" key="1">
    <citation type="submission" date="2021-12" db="EMBL/GenBank/DDBJ databases">
        <authorList>
            <person name="King R."/>
        </authorList>
    </citation>
    <scope>NUCLEOTIDE SEQUENCE</scope>
</reference>
<dbReference type="Gene3D" id="3.30.710.10">
    <property type="entry name" value="Potassium Channel Kv1.1, Chain A"/>
    <property type="match status" value="1"/>
</dbReference>
<dbReference type="GO" id="GO:0005634">
    <property type="term" value="C:nucleus"/>
    <property type="evidence" value="ECO:0007669"/>
    <property type="project" value="UniProtKB-SubCell"/>
</dbReference>
<feature type="compositionally biased region" description="Polar residues" evidence="10">
    <location>
        <begin position="164"/>
        <end position="174"/>
    </location>
</feature>
<dbReference type="GO" id="GO:0045165">
    <property type="term" value="P:cell fate commitment"/>
    <property type="evidence" value="ECO:0007669"/>
    <property type="project" value="UniProtKB-ARBA"/>
</dbReference>
<evidence type="ECO:0000256" key="9">
    <source>
        <dbReference type="PROSITE-ProRule" id="PRU00042"/>
    </source>
</evidence>
<comment type="subcellular location">
    <subcellularLocation>
        <location evidence="1">Nucleus</location>
    </subcellularLocation>
</comment>
<feature type="compositionally biased region" description="Basic and acidic residues" evidence="10">
    <location>
        <begin position="303"/>
        <end position="316"/>
    </location>
</feature>
<dbReference type="GO" id="GO:0002009">
    <property type="term" value="P:morphogenesis of an epithelium"/>
    <property type="evidence" value="ECO:0007669"/>
    <property type="project" value="UniProtKB-ARBA"/>
</dbReference>
<feature type="region of interest" description="Disordered" evidence="10">
    <location>
        <begin position="287"/>
        <end position="316"/>
    </location>
</feature>
<dbReference type="OrthoDB" id="3437960at2759"/>
<dbReference type="Pfam" id="PF00651">
    <property type="entry name" value="BTB"/>
    <property type="match status" value="1"/>
</dbReference>